<feature type="region of interest" description="Disordered" evidence="1">
    <location>
        <begin position="308"/>
        <end position="330"/>
    </location>
</feature>
<reference evidence="4" key="1">
    <citation type="submission" date="2025-08" db="UniProtKB">
        <authorList>
            <consortium name="RefSeq"/>
        </authorList>
    </citation>
    <scope>IDENTIFICATION</scope>
    <source>
        <tissue evidence="4">Whole body</tissue>
    </source>
</reference>
<dbReference type="RefSeq" id="XP_017886612.1">
    <property type="nucleotide sequence ID" value="XM_018031123.2"/>
</dbReference>
<feature type="compositionally biased region" description="Low complexity" evidence="1">
    <location>
        <begin position="313"/>
        <end position="330"/>
    </location>
</feature>
<feature type="region of interest" description="Disordered" evidence="1">
    <location>
        <begin position="37"/>
        <end position="58"/>
    </location>
</feature>
<name>A0AAJ7J7X8_9HYME</name>
<gene>
    <name evidence="4" type="primary">LOC108628895</name>
</gene>
<dbReference type="KEGG" id="ccal:108628895"/>
<keyword evidence="2" id="KW-0732">Signal</keyword>
<protein>
    <submittedName>
        <fullName evidence="4">Keratin, type II cytoskeletal 2 epidermal-like isoform X1</fullName>
    </submittedName>
</protein>
<evidence type="ECO:0000313" key="3">
    <source>
        <dbReference type="Proteomes" id="UP000694925"/>
    </source>
</evidence>
<evidence type="ECO:0000256" key="1">
    <source>
        <dbReference type="SAM" id="MobiDB-lite"/>
    </source>
</evidence>
<proteinExistence type="predicted"/>
<feature type="chain" id="PRO_5042567695" evidence="2">
    <location>
        <begin position="24"/>
        <end position="330"/>
    </location>
</feature>
<evidence type="ECO:0000313" key="4">
    <source>
        <dbReference type="RefSeq" id="XP_017886612.1"/>
    </source>
</evidence>
<feature type="signal peptide" evidence="2">
    <location>
        <begin position="1"/>
        <end position="23"/>
    </location>
</feature>
<sequence length="330" mass="32411">MARDIKWGLCALLLLVFVTALSAAPATEVTKAVNDAEDTTLPTEMKPPPAPEGLPGSEKEDHQYMVFVINLFGLKNASGETSDEIFENNVINKVPELSGPLATVLLIVEVDDDDEETDAPVDLDVVADDLQNSEGINVEKIAHAGETKVLRVKLDKEDVEGLSPKYEKIKKSRSKRTPCLKCALLMLKGGGNGLGGFGGGYGGGGGFGDGGYKGLSGGGCGGGGCGGGYPGGGGYGGGGYSGGGGYGGGGYPGGGGGYGGGGYPGGGGGGYPGGYQQVQPVVVIPITGGHGGYPSGGGGGCSTCGGGGGGGKSYASASAQAQAGSQSWGK</sequence>
<organism evidence="3 4">
    <name type="scientific">Ceratina calcarata</name>
    <dbReference type="NCBI Taxonomy" id="156304"/>
    <lineage>
        <taxon>Eukaryota</taxon>
        <taxon>Metazoa</taxon>
        <taxon>Ecdysozoa</taxon>
        <taxon>Arthropoda</taxon>
        <taxon>Hexapoda</taxon>
        <taxon>Insecta</taxon>
        <taxon>Pterygota</taxon>
        <taxon>Neoptera</taxon>
        <taxon>Endopterygota</taxon>
        <taxon>Hymenoptera</taxon>
        <taxon>Apocrita</taxon>
        <taxon>Aculeata</taxon>
        <taxon>Apoidea</taxon>
        <taxon>Anthophila</taxon>
        <taxon>Apidae</taxon>
        <taxon>Ceratina</taxon>
        <taxon>Zadontomerus</taxon>
    </lineage>
</organism>
<keyword evidence="3" id="KW-1185">Reference proteome</keyword>
<accession>A0AAJ7J7X8</accession>
<dbReference type="GeneID" id="108628895"/>
<dbReference type="Proteomes" id="UP000694925">
    <property type="component" value="Unplaced"/>
</dbReference>
<dbReference type="AlphaFoldDB" id="A0AAJ7J7X8"/>
<evidence type="ECO:0000256" key="2">
    <source>
        <dbReference type="SAM" id="SignalP"/>
    </source>
</evidence>